<dbReference type="EMBL" id="JBHSAV010000003">
    <property type="protein sequence ID" value="MFC3974894.1"/>
    <property type="molecule type" value="Genomic_DNA"/>
</dbReference>
<comment type="caution">
    <text evidence="5">The sequence shown here is derived from an EMBL/GenBank/DDBJ whole genome shotgun (WGS) entry which is preliminary data.</text>
</comment>
<dbReference type="InterPro" id="IPR029063">
    <property type="entry name" value="SAM-dependent_MTases_sf"/>
</dbReference>
<dbReference type="PANTHER" id="PTHR32183:SF6">
    <property type="entry name" value="CYSTEINE SULFINATE DESULFINASE_CYSTEINE DESULFURASE AND RELATED ENZYMES"/>
    <property type="match status" value="1"/>
</dbReference>
<keyword evidence="6" id="KW-1185">Reference proteome</keyword>
<dbReference type="InterPro" id="IPR008854">
    <property type="entry name" value="TPMT"/>
</dbReference>
<gene>
    <name evidence="5" type="ORF">ACFOUP_00760</name>
</gene>
<organism evidence="5 6">
    <name type="scientific">Belliella kenyensis</name>
    <dbReference type="NCBI Taxonomy" id="1472724"/>
    <lineage>
        <taxon>Bacteria</taxon>
        <taxon>Pseudomonadati</taxon>
        <taxon>Bacteroidota</taxon>
        <taxon>Cytophagia</taxon>
        <taxon>Cytophagales</taxon>
        <taxon>Cyclobacteriaceae</taxon>
        <taxon>Belliella</taxon>
    </lineage>
</organism>
<sequence>MNLSLDQDYWSARYKENQTGWDLGEASTPIKQFLDQVTDKNIKILIPGAGNAYEAAYAYNMGFKNVYVLDFALLPLDNFKRTYPNFPMNQLYCEDFFDHEGSYDLIIEQTFFCALNPSLRSMYAEKMAKLLKDGGVLAGVLFNKNFTHVGPPFGGSKDEYIGYFEPFFDIQIMESCYNSILPRQESELFIKLVK</sequence>
<keyword evidence="2 5" id="KW-0489">Methyltransferase</keyword>
<dbReference type="PROSITE" id="PS51585">
    <property type="entry name" value="SAM_MT_TPMT"/>
    <property type="match status" value="1"/>
</dbReference>
<dbReference type="CDD" id="cd02440">
    <property type="entry name" value="AdoMet_MTases"/>
    <property type="match status" value="1"/>
</dbReference>
<dbReference type="SUPFAM" id="SSF53335">
    <property type="entry name" value="S-adenosyl-L-methionine-dependent methyltransferases"/>
    <property type="match status" value="1"/>
</dbReference>
<dbReference type="Pfam" id="PF05724">
    <property type="entry name" value="TPMT"/>
    <property type="match status" value="1"/>
</dbReference>
<evidence type="ECO:0000256" key="1">
    <source>
        <dbReference type="ARBA" id="ARBA00022553"/>
    </source>
</evidence>
<protein>
    <submittedName>
        <fullName evidence="5">TPMT family class I SAM-dependent methyltransferase</fullName>
    </submittedName>
</protein>
<name>A0ABV8EF56_9BACT</name>
<accession>A0ABV8EF56</accession>
<evidence type="ECO:0000313" key="6">
    <source>
        <dbReference type="Proteomes" id="UP001595766"/>
    </source>
</evidence>
<keyword evidence="1" id="KW-0597">Phosphoprotein</keyword>
<proteinExistence type="predicted"/>
<dbReference type="GO" id="GO:0008168">
    <property type="term" value="F:methyltransferase activity"/>
    <property type="evidence" value="ECO:0007669"/>
    <property type="project" value="UniProtKB-KW"/>
</dbReference>
<keyword evidence="4" id="KW-0949">S-adenosyl-L-methionine</keyword>
<dbReference type="RefSeq" id="WP_241294122.1">
    <property type="nucleotide sequence ID" value="NZ_JAKZGR010000006.1"/>
</dbReference>
<dbReference type="PANTHER" id="PTHR32183">
    <property type="match status" value="1"/>
</dbReference>
<dbReference type="GO" id="GO:0032259">
    <property type="term" value="P:methylation"/>
    <property type="evidence" value="ECO:0007669"/>
    <property type="project" value="UniProtKB-KW"/>
</dbReference>
<dbReference type="Proteomes" id="UP001595766">
    <property type="component" value="Unassembled WGS sequence"/>
</dbReference>
<reference evidence="6" key="1">
    <citation type="journal article" date="2019" name="Int. J. Syst. Evol. Microbiol.">
        <title>The Global Catalogue of Microorganisms (GCM) 10K type strain sequencing project: providing services to taxonomists for standard genome sequencing and annotation.</title>
        <authorList>
            <consortium name="The Broad Institute Genomics Platform"/>
            <consortium name="The Broad Institute Genome Sequencing Center for Infectious Disease"/>
            <person name="Wu L."/>
            <person name="Ma J."/>
        </authorList>
    </citation>
    <scope>NUCLEOTIDE SEQUENCE [LARGE SCALE GENOMIC DNA]</scope>
    <source>
        <strain evidence="6">CECT 8551</strain>
    </source>
</reference>
<keyword evidence="3" id="KW-0808">Transferase</keyword>
<evidence type="ECO:0000313" key="5">
    <source>
        <dbReference type="EMBL" id="MFC3974894.1"/>
    </source>
</evidence>
<evidence type="ECO:0000256" key="4">
    <source>
        <dbReference type="ARBA" id="ARBA00022691"/>
    </source>
</evidence>
<dbReference type="Gene3D" id="3.40.50.150">
    <property type="entry name" value="Vaccinia Virus protein VP39"/>
    <property type="match status" value="1"/>
</dbReference>
<evidence type="ECO:0000256" key="2">
    <source>
        <dbReference type="ARBA" id="ARBA00022603"/>
    </source>
</evidence>
<evidence type="ECO:0000256" key="3">
    <source>
        <dbReference type="ARBA" id="ARBA00022679"/>
    </source>
</evidence>